<feature type="non-terminal residue" evidence="2">
    <location>
        <position position="398"/>
    </location>
</feature>
<organism evidence="2 3">
    <name type="scientific">Gigaspora margarita</name>
    <dbReference type="NCBI Taxonomy" id="4874"/>
    <lineage>
        <taxon>Eukaryota</taxon>
        <taxon>Fungi</taxon>
        <taxon>Fungi incertae sedis</taxon>
        <taxon>Mucoromycota</taxon>
        <taxon>Glomeromycotina</taxon>
        <taxon>Glomeromycetes</taxon>
        <taxon>Diversisporales</taxon>
        <taxon>Gigasporaceae</taxon>
        <taxon>Gigaspora</taxon>
    </lineage>
</organism>
<dbReference type="Proteomes" id="UP000789901">
    <property type="component" value="Unassembled WGS sequence"/>
</dbReference>
<feature type="region of interest" description="Disordered" evidence="1">
    <location>
        <begin position="1"/>
        <end position="41"/>
    </location>
</feature>
<protein>
    <submittedName>
        <fullName evidence="2">1018_t:CDS:1</fullName>
    </submittedName>
</protein>
<reference evidence="2 3" key="1">
    <citation type="submission" date="2021-06" db="EMBL/GenBank/DDBJ databases">
        <authorList>
            <person name="Kallberg Y."/>
            <person name="Tangrot J."/>
            <person name="Rosling A."/>
        </authorList>
    </citation>
    <scope>NUCLEOTIDE SEQUENCE [LARGE SCALE GENOMIC DNA]</scope>
    <source>
        <strain evidence="2 3">120-4 pot B 10/14</strain>
    </source>
</reference>
<accession>A0ABN7WHN4</accession>
<dbReference type="EMBL" id="CAJVQB010044694">
    <property type="protein sequence ID" value="CAG8832080.1"/>
    <property type="molecule type" value="Genomic_DNA"/>
</dbReference>
<evidence type="ECO:0000256" key="1">
    <source>
        <dbReference type="SAM" id="MobiDB-lite"/>
    </source>
</evidence>
<name>A0ABN7WHN4_GIGMA</name>
<gene>
    <name evidence="2" type="ORF">GMARGA_LOCUS30901</name>
</gene>
<keyword evidence="3" id="KW-1185">Reference proteome</keyword>
<evidence type="ECO:0000313" key="2">
    <source>
        <dbReference type="EMBL" id="CAG8832080.1"/>
    </source>
</evidence>
<proteinExistence type="predicted"/>
<comment type="caution">
    <text evidence="2">The sequence shown here is derived from an EMBL/GenBank/DDBJ whole genome shotgun (WGS) entry which is preliminary data.</text>
</comment>
<evidence type="ECO:0000313" key="3">
    <source>
        <dbReference type="Proteomes" id="UP000789901"/>
    </source>
</evidence>
<sequence>MPSQNYSRRIQEEEATYPEVDLPGTRTPVAAPKVLYGKEKEERISDKENDYEELLQKVLNVCNTLSREIVQIKEETARMNVALELEGLVLNEIKGFDSEILVKEELEKGKGPTFGSYPGFMEMDHGCKTDELGNLELERKIVMKKVESKVIPVKSDDKIKEFEKIKVSKVDDKSDKKPSVWITWIKRLGSSPKKGNEVEGEASQNYLKYKTQKPTETNVEKDEINEDNCSEIEGLKKRFGLDDDGVNRTLVDERNGVSPVKDKKTKLEWNLDYRRNVDSHSINMKTEAADIGVKNNVRNSIILVSKVNNKEDKRIEKLPESHQEVVQNIEYAEKDKVVASEVGECMNIVEYVDNEIVDPLFDPGGSIFPKIKETKLESKTNSYLNPIICLMRHCPSLC</sequence>